<reference evidence="2 3" key="1">
    <citation type="submission" date="2019-04" db="EMBL/GenBank/DDBJ databases">
        <title>Lampropedia sp YIM MLB12 draf genome.</title>
        <authorList>
            <person name="Wang Y.-X."/>
        </authorList>
    </citation>
    <scope>NUCLEOTIDE SEQUENCE [LARGE SCALE GENOMIC DNA]</scope>
    <source>
        <strain evidence="2 3">YIM MLB12</strain>
    </source>
</reference>
<protein>
    <recommendedName>
        <fullName evidence="4">DUF3160 domain-containing protein</fullName>
    </recommendedName>
</protein>
<dbReference type="Proteomes" id="UP000306236">
    <property type="component" value="Unassembled WGS sequence"/>
</dbReference>
<organism evidence="2 3">
    <name type="scientific">Lampropedia aestuarii</name>
    <dbReference type="NCBI Taxonomy" id="2562762"/>
    <lineage>
        <taxon>Bacteria</taxon>
        <taxon>Pseudomonadati</taxon>
        <taxon>Pseudomonadota</taxon>
        <taxon>Betaproteobacteria</taxon>
        <taxon>Burkholderiales</taxon>
        <taxon>Comamonadaceae</taxon>
        <taxon>Lampropedia</taxon>
    </lineage>
</organism>
<proteinExistence type="predicted"/>
<name>A0A4S5BHU8_9BURK</name>
<dbReference type="OrthoDB" id="8886203at2"/>
<evidence type="ECO:0000313" key="2">
    <source>
        <dbReference type="EMBL" id="THJ31870.1"/>
    </source>
</evidence>
<accession>A0A4S5BHU8</accession>
<evidence type="ECO:0000256" key="1">
    <source>
        <dbReference type="SAM" id="SignalP"/>
    </source>
</evidence>
<dbReference type="RefSeq" id="WP_136407235.1">
    <property type="nucleotide sequence ID" value="NZ_SSWX01000019.1"/>
</dbReference>
<gene>
    <name evidence="2" type="ORF">E8K88_13640</name>
</gene>
<feature type="signal peptide" evidence="1">
    <location>
        <begin position="1"/>
        <end position="44"/>
    </location>
</feature>
<dbReference type="AlphaFoldDB" id="A0A4S5BHU8"/>
<evidence type="ECO:0008006" key="4">
    <source>
        <dbReference type="Google" id="ProtNLM"/>
    </source>
</evidence>
<evidence type="ECO:0000313" key="3">
    <source>
        <dbReference type="Proteomes" id="UP000306236"/>
    </source>
</evidence>
<keyword evidence="3" id="KW-1185">Reference proteome</keyword>
<feature type="chain" id="PRO_5020748181" description="DUF3160 domain-containing protein" evidence="1">
    <location>
        <begin position="45"/>
        <end position="655"/>
    </location>
</feature>
<dbReference type="EMBL" id="SSWX01000019">
    <property type="protein sequence ID" value="THJ31870.1"/>
    <property type="molecule type" value="Genomic_DNA"/>
</dbReference>
<comment type="caution">
    <text evidence="2">The sequence shown here is derived from an EMBL/GenBank/DDBJ whole genome shotgun (WGS) entry which is preliminary data.</text>
</comment>
<sequence length="655" mass="72257">MRNSSTNSSITSHFLPCTRWLKKPIAQWSLLASCVLLSACSSQAPEHPLQYAPANSLFVAANLEPLPEQARQFQATVSAPLKALWAQWLPYLEKDLPQDEGGQRAQHLLNYLGRTLSEQGLAGFGIAPNALYALYEVELHPVLRLAVSEPAKLRQLITEIETFRGRSYDTAQLEHLTYWRIPLSDIHPQQLVNQVERLSQHNLYDAPWADLEPLPRWSGTDSPVMAPHLLVALSDKDLVVTFERPTEASLRPKLLGIEKPASTIWDAKTLQKVNERHGLSPYGTFWLETARVLQLAGIAPETASAKEQEQAKQRSIIHTSLSGACVRELTQLAAQVPELVVGVTEMNATLFKAKMSLALEPAVREDWRQMQAPLQGWQAQPGLMELGLSMRIDKLAAWLQKTMNAVHAKPFECEQLQPLNAIAQSPKTIQSLAPLYAVGSTATGFYARLTDLEMHDDAPIPKGMVLAQSANPRGLLAYLSMMTPKLAQMSIQPGMAPQPFTVASEEWQAFNIPTFIGLSETALGVAAGDAAATQMHSLLAQAESEPAPFSFSRYSGAFFADIMEPIMWDAYAKYEAQAQQTKAALADFEGNTVPDAAAQQQEQELNEQARQAMRTAWNWVRLFNTVGDAATVGAQGLEYQFYIQLATTQPSPAAR</sequence>
<dbReference type="PROSITE" id="PS51257">
    <property type="entry name" value="PROKAR_LIPOPROTEIN"/>
    <property type="match status" value="1"/>
</dbReference>
<keyword evidence="1" id="KW-0732">Signal</keyword>